<accession>A0ABS2D9N8</accession>
<feature type="domain" description="Fatty acid desaturase" evidence="2">
    <location>
        <begin position="43"/>
        <end position="261"/>
    </location>
</feature>
<feature type="transmembrane region" description="Helical" evidence="1">
    <location>
        <begin position="123"/>
        <end position="147"/>
    </location>
</feature>
<comment type="caution">
    <text evidence="3">The sequence shown here is derived from an EMBL/GenBank/DDBJ whole genome shotgun (WGS) entry which is preliminary data.</text>
</comment>
<evidence type="ECO:0000313" key="4">
    <source>
        <dbReference type="Proteomes" id="UP000763641"/>
    </source>
</evidence>
<protein>
    <submittedName>
        <fullName evidence="3">Fatty acid desaturase</fullName>
    </submittedName>
</protein>
<keyword evidence="1" id="KW-0472">Membrane</keyword>
<keyword evidence="4" id="KW-1185">Reference proteome</keyword>
<evidence type="ECO:0000256" key="1">
    <source>
        <dbReference type="SAM" id="Phobius"/>
    </source>
</evidence>
<gene>
    <name evidence="3" type="ORF">ILT43_14825</name>
</gene>
<name>A0ABS2D9N8_9SPHN</name>
<dbReference type="InterPro" id="IPR005804">
    <property type="entry name" value="FA_desaturase_dom"/>
</dbReference>
<dbReference type="RefSeq" id="WP_204199757.1">
    <property type="nucleotide sequence ID" value="NZ_JAFEMC010000004.1"/>
</dbReference>
<keyword evidence="1" id="KW-1133">Transmembrane helix</keyword>
<dbReference type="Pfam" id="PF00487">
    <property type="entry name" value="FA_desaturase"/>
    <property type="match status" value="1"/>
</dbReference>
<keyword evidence="1" id="KW-0812">Transmembrane</keyword>
<dbReference type="Proteomes" id="UP000763641">
    <property type="component" value="Unassembled WGS sequence"/>
</dbReference>
<feature type="transmembrane region" description="Helical" evidence="1">
    <location>
        <begin position="20"/>
        <end position="53"/>
    </location>
</feature>
<proteinExistence type="predicted"/>
<feature type="transmembrane region" description="Helical" evidence="1">
    <location>
        <begin position="168"/>
        <end position="186"/>
    </location>
</feature>
<evidence type="ECO:0000313" key="3">
    <source>
        <dbReference type="EMBL" id="MBM6577654.1"/>
    </source>
</evidence>
<reference evidence="3 4" key="1">
    <citation type="submission" date="2020-12" db="EMBL/GenBank/DDBJ databases">
        <title>Sphingomonas sp.</title>
        <authorList>
            <person name="Kim M.K."/>
        </authorList>
    </citation>
    <scope>NUCLEOTIDE SEQUENCE [LARGE SCALE GENOMIC DNA]</scope>
    <source>
        <strain evidence="3 4">BT552</strain>
    </source>
</reference>
<sequence length="304" mass="34114">MTEYPTNRERAGPLMEWPTMAVAVTIYSGWLIATRCHAAIPTPLIILAGGWIIAWQGSLQHETIHGHPTRSRRLNSAIGFPPLALWLPYAIYRRSHIAHHGSHAITDPRADPESRYVDRSRGLTWIAATLQASLLGHMLFGPPITIGRFAIDEARRGVRKPGRVARDWLPHLVGVAALIAWLDHVGMGLGHYILVFVYPGMALTALRAHAEHRADLTSRARAAIVEHRGALALLFLNNNLHVSHHERPQLAWYQLPAYYRSQRTRQIGEGAIVYAGYGDVVRRFAFRAHDAIVHPGHRPDRERP</sequence>
<feature type="transmembrane region" description="Helical" evidence="1">
    <location>
        <begin position="74"/>
        <end position="92"/>
    </location>
</feature>
<dbReference type="EMBL" id="JAFEMC010000004">
    <property type="protein sequence ID" value="MBM6577654.1"/>
    <property type="molecule type" value="Genomic_DNA"/>
</dbReference>
<organism evidence="3 4">
    <name type="scientific">Sphingomonas longa</name>
    <dbReference type="NCBI Taxonomy" id="2778730"/>
    <lineage>
        <taxon>Bacteria</taxon>
        <taxon>Pseudomonadati</taxon>
        <taxon>Pseudomonadota</taxon>
        <taxon>Alphaproteobacteria</taxon>
        <taxon>Sphingomonadales</taxon>
        <taxon>Sphingomonadaceae</taxon>
        <taxon>Sphingomonas</taxon>
    </lineage>
</organism>
<evidence type="ECO:0000259" key="2">
    <source>
        <dbReference type="Pfam" id="PF00487"/>
    </source>
</evidence>